<reference evidence="1" key="2">
    <citation type="submission" date="2021-10" db="EMBL/GenBank/DDBJ databases">
        <authorList>
            <person name="Piombo E."/>
        </authorList>
    </citation>
    <scope>NUCLEOTIDE SEQUENCE</scope>
</reference>
<sequence length="337" mass="38517">MSVRSAPVGSSIFGKAGNIDYAMSPDWYQHFTEHGYAVIPSAISKEKAEKYQHSAFEWLKSFDNPELDLTNPSTWTPSNLPFVSEINTFNHYGVVHEDFMWDIRLEPGIIDVFARIWGTDELLVSFDALNITLPRRPGHVPRKKWPHVDQSPFREGLQCVQGIVNLSRAGPDDGGLTIYPGTHKVTEEFFQSQTDRASWERKDWYRYSEEQIAWFEGKGFKEYKVVAEPGDLIIWDSRLVHFGAEPTEKSSVIRTITYVSYAPYSFASAEALEAKRSAFRQWSATTHWPHDNINIRSNEPLYPDGSVDSRRKEPKNKPELSAKLLRLAGVEPYPSSK</sequence>
<organism evidence="1 2">
    <name type="scientific">Clonostachys rosea f. rosea IK726</name>
    <dbReference type="NCBI Taxonomy" id="1349383"/>
    <lineage>
        <taxon>Eukaryota</taxon>
        <taxon>Fungi</taxon>
        <taxon>Dikarya</taxon>
        <taxon>Ascomycota</taxon>
        <taxon>Pezizomycotina</taxon>
        <taxon>Sordariomycetes</taxon>
        <taxon>Hypocreomycetidae</taxon>
        <taxon>Hypocreales</taxon>
        <taxon>Bionectriaceae</taxon>
        <taxon>Clonostachys</taxon>
    </lineage>
</organism>
<name>A0ACA9U9L2_BIOOC</name>
<evidence type="ECO:0000313" key="2">
    <source>
        <dbReference type="Proteomes" id="UP000836387"/>
    </source>
</evidence>
<accession>A0ACA9U9L2</accession>
<dbReference type="Proteomes" id="UP000836387">
    <property type="component" value="Unassembled WGS sequence"/>
</dbReference>
<comment type="caution">
    <text evidence="1">The sequence shown here is derived from an EMBL/GenBank/DDBJ whole genome shotgun (WGS) entry which is preliminary data.</text>
</comment>
<protein>
    <submittedName>
        <fullName evidence="1">Uncharacterized protein</fullName>
    </submittedName>
</protein>
<gene>
    <name evidence="1" type="ORF">CRV2_00015346</name>
</gene>
<evidence type="ECO:0000313" key="1">
    <source>
        <dbReference type="EMBL" id="CAG9949838.1"/>
    </source>
</evidence>
<proteinExistence type="predicted"/>
<dbReference type="EMBL" id="CADEHS020000108">
    <property type="protein sequence ID" value="CAG9949838.1"/>
    <property type="molecule type" value="Genomic_DNA"/>
</dbReference>
<keyword evidence="2" id="KW-1185">Reference proteome</keyword>
<reference evidence="1" key="1">
    <citation type="submission" date="2020-04" db="EMBL/GenBank/DDBJ databases">
        <authorList>
            <person name="Broberg M."/>
        </authorList>
    </citation>
    <scope>NUCLEOTIDE SEQUENCE</scope>
</reference>